<comment type="caution">
    <text evidence="5">The sequence shown here is derived from an EMBL/GenBank/DDBJ whole genome shotgun (WGS) entry which is preliminary data.</text>
</comment>
<evidence type="ECO:0000313" key="6">
    <source>
        <dbReference type="Proteomes" id="UP000237246"/>
    </source>
</evidence>
<evidence type="ECO:0000313" key="5">
    <source>
        <dbReference type="EMBL" id="POI25219.1"/>
    </source>
</evidence>
<sequence length="65" mass="6855">PCQPCSPKTLNSSSNDPRVRQYQNSNTGIKLSSVMLILPEPILSFFPQSTVLGSSTSTAAGSILS</sequence>
<dbReference type="AlphaFoldDB" id="A0A2P4SMA1"/>
<feature type="non-terminal residue" evidence="5">
    <location>
        <position position="65"/>
    </location>
</feature>
<dbReference type="PANTHER" id="PTHR31203:SF1">
    <property type="entry name" value="BETA-KERATIN-RELATED PROTEIN-RELATED"/>
    <property type="match status" value="1"/>
</dbReference>
<name>A0A2P4SMA1_BAMTH</name>
<reference evidence="5 6" key="1">
    <citation type="submission" date="2018-01" db="EMBL/GenBank/DDBJ databases">
        <title>Comparison of the Chinese Bamboo Partridge and Red Junglefowl genome sequences highlights the importance of demography in genome evolution.</title>
        <authorList>
            <person name="Tiley G.P."/>
            <person name="Kimball R.T."/>
            <person name="Braun E.L."/>
            <person name="Burleigh J.G."/>
        </authorList>
    </citation>
    <scope>NUCLEOTIDE SEQUENCE [LARGE SCALE GENOMIC DNA]</scope>
    <source>
        <strain evidence="5">RTK389</strain>
        <tissue evidence="5">Blood</tissue>
    </source>
</reference>
<evidence type="ECO:0000256" key="4">
    <source>
        <dbReference type="SAM" id="MobiDB-lite"/>
    </source>
</evidence>
<proteinExistence type="inferred from homology"/>
<accession>A0A2P4SMA1</accession>
<keyword evidence="2 3" id="KW-0416">Keratin</keyword>
<comment type="subunit">
    <text evidence="3">The avian keratins (F-ker, S-ker, C-ker and B-ker) are a complex mixture of very similar polypeptides.</text>
</comment>
<dbReference type="Proteomes" id="UP000237246">
    <property type="component" value="Unassembled WGS sequence"/>
</dbReference>
<dbReference type="PANTHER" id="PTHR31203">
    <property type="entry name" value="BETA-KERATIN-RELATED PROTEIN-RELATED"/>
    <property type="match status" value="1"/>
</dbReference>
<keyword evidence="6" id="KW-1185">Reference proteome</keyword>
<dbReference type="GO" id="GO:0005200">
    <property type="term" value="F:structural constituent of cytoskeleton"/>
    <property type="evidence" value="ECO:0007669"/>
    <property type="project" value="InterPro"/>
</dbReference>
<comment type="similarity">
    <text evidence="1 3">Belongs to the avian keratin family.</text>
</comment>
<dbReference type="InterPro" id="IPR003461">
    <property type="entry name" value="Keratin"/>
</dbReference>
<feature type="non-terminal residue" evidence="5">
    <location>
        <position position="1"/>
    </location>
</feature>
<evidence type="ECO:0000256" key="2">
    <source>
        <dbReference type="ARBA" id="ARBA00022744"/>
    </source>
</evidence>
<gene>
    <name evidence="5" type="ORF">CIB84_011030</name>
</gene>
<dbReference type="EMBL" id="PPHD01035682">
    <property type="protein sequence ID" value="POI25219.1"/>
    <property type="molecule type" value="Genomic_DNA"/>
</dbReference>
<evidence type="ECO:0000256" key="1">
    <source>
        <dbReference type="ARBA" id="ARBA00008702"/>
    </source>
</evidence>
<organism evidence="5 6">
    <name type="scientific">Bambusicola thoracicus</name>
    <name type="common">Chinese bamboo-partridge</name>
    <name type="synonym">Perdix thoracica</name>
    <dbReference type="NCBI Taxonomy" id="9083"/>
    <lineage>
        <taxon>Eukaryota</taxon>
        <taxon>Metazoa</taxon>
        <taxon>Chordata</taxon>
        <taxon>Craniata</taxon>
        <taxon>Vertebrata</taxon>
        <taxon>Euteleostomi</taxon>
        <taxon>Archelosauria</taxon>
        <taxon>Archosauria</taxon>
        <taxon>Dinosauria</taxon>
        <taxon>Saurischia</taxon>
        <taxon>Theropoda</taxon>
        <taxon>Coelurosauria</taxon>
        <taxon>Aves</taxon>
        <taxon>Neognathae</taxon>
        <taxon>Galloanserae</taxon>
        <taxon>Galliformes</taxon>
        <taxon>Phasianidae</taxon>
        <taxon>Perdicinae</taxon>
        <taxon>Bambusicola</taxon>
    </lineage>
</organism>
<protein>
    <recommendedName>
        <fullName evidence="3">Keratin</fullName>
    </recommendedName>
</protein>
<evidence type="ECO:0000256" key="3">
    <source>
        <dbReference type="RuleBase" id="RU364002"/>
    </source>
</evidence>
<dbReference type="GO" id="GO:0005882">
    <property type="term" value="C:intermediate filament"/>
    <property type="evidence" value="ECO:0007669"/>
    <property type="project" value="UniProtKB-KW"/>
</dbReference>
<dbReference type="Pfam" id="PF02422">
    <property type="entry name" value="Keratin"/>
    <property type="match status" value="1"/>
</dbReference>
<feature type="region of interest" description="Disordered" evidence="4">
    <location>
        <begin position="1"/>
        <end position="21"/>
    </location>
</feature>